<gene>
    <name evidence="2" type="ORF">FBZ93_111247</name>
</gene>
<dbReference type="InterPro" id="IPR010982">
    <property type="entry name" value="Lambda_DNA-bd_dom_sf"/>
</dbReference>
<sequence length="121" mass="13172">MASLALKSMVAVNKLQKAPPYHVARALKQLGADLRTARIRRSMTMGDAASRIGTGPRAVMDAEKGKASTGMVVYAGLLWLYDMLQPLEELADPSKDKEGIALQATRERKRARKSGGLDNDF</sequence>
<dbReference type="SUPFAM" id="SSF47413">
    <property type="entry name" value="lambda repressor-like DNA-binding domains"/>
    <property type="match status" value="1"/>
</dbReference>
<evidence type="ECO:0000256" key="1">
    <source>
        <dbReference type="SAM" id="MobiDB-lite"/>
    </source>
</evidence>
<dbReference type="Proteomes" id="UP000321304">
    <property type="component" value="Unassembled WGS sequence"/>
</dbReference>
<evidence type="ECO:0000313" key="2">
    <source>
        <dbReference type="EMBL" id="TWB93208.1"/>
    </source>
</evidence>
<dbReference type="GO" id="GO:0003677">
    <property type="term" value="F:DNA binding"/>
    <property type="evidence" value="ECO:0007669"/>
    <property type="project" value="InterPro"/>
</dbReference>
<dbReference type="EMBL" id="VITY01000011">
    <property type="protein sequence ID" value="TWB93208.1"/>
    <property type="molecule type" value="Genomic_DNA"/>
</dbReference>
<proteinExistence type="predicted"/>
<accession>A0A560LCB6</accession>
<keyword evidence="3" id="KW-1185">Reference proteome</keyword>
<dbReference type="AlphaFoldDB" id="A0A560LCB6"/>
<organism evidence="2 3">
    <name type="scientific">Bradyrhizobium macuxiense</name>
    <dbReference type="NCBI Taxonomy" id="1755647"/>
    <lineage>
        <taxon>Bacteria</taxon>
        <taxon>Pseudomonadati</taxon>
        <taxon>Pseudomonadota</taxon>
        <taxon>Alphaproteobacteria</taxon>
        <taxon>Hyphomicrobiales</taxon>
        <taxon>Nitrobacteraceae</taxon>
        <taxon>Bradyrhizobium</taxon>
    </lineage>
</organism>
<evidence type="ECO:0000313" key="3">
    <source>
        <dbReference type="Proteomes" id="UP000321304"/>
    </source>
</evidence>
<comment type="caution">
    <text evidence="2">The sequence shown here is derived from an EMBL/GenBank/DDBJ whole genome shotgun (WGS) entry which is preliminary data.</text>
</comment>
<reference evidence="2 3" key="1">
    <citation type="submission" date="2019-06" db="EMBL/GenBank/DDBJ databases">
        <title>Genomic Encyclopedia of Type Strains, Phase IV (KMG-V): Genome sequencing to study the core and pangenomes of soil and plant-associated prokaryotes.</title>
        <authorList>
            <person name="Whitman W."/>
        </authorList>
    </citation>
    <scope>NUCLEOTIDE SEQUENCE [LARGE SCALE GENOMIC DNA]</scope>
    <source>
        <strain evidence="2 3">BR 10355</strain>
    </source>
</reference>
<feature type="region of interest" description="Disordered" evidence="1">
    <location>
        <begin position="94"/>
        <end position="121"/>
    </location>
</feature>
<protein>
    <recommendedName>
        <fullName evidence="4">XRE family transcriptional regulator</fullName>
    </recommendedName>
</protein>
<name>A0A560LCB6_9BRAD</name>
<dbReference type="Gene3D" id="1.10.260.40">
    <property type="entry name" value="lambda repressor-like DNA-binding domains"/>
    <property type="match status" value="1"/>
</dbReference>
<evidence type="ECO:0008006" key="4">
    <source>
        <dbReference type="Google" id="ProtNLM"/>
    </source>
</evidence>
<dbReference type="RefSeq" id="WP_246667673.1">
    <property type="nucleotide sequence ID" value="NZ_VITY01000011.1"/>
</dbReference>